<dbReference type="PROSITE" id="PS50191">
    <property type="entry name" value="CRAL_TRIO"/>
    <property type="match status" value="1"/>
</dbReference>
<feature type="region of interest" description="Disordered" evidence="1">
    <location>
        <begin position="75"/>
        <end position="98"/>
    </location>
</feature>
<evidence type="ECO:0000313" key="5">
    <source>
        <dbReference type="Proteomes" id="UP000649617"/>
    </source>
</evidence>
<feature type="transmembrane region" description="Helical" evidence="2">
    <location>
        <begin position="270"/>
        <end position="290"/>
    </location>
</feature>
<dbReference type="SMART" id="SM00516">
    <property type="entry name" value="SEC14"/>
    <property type="match status" value="1"/>
</dbReference>
<comment type="caution">
    <text evidence="4">The sequence shown here is derived from an EMBL/GenBank/DDBJ whole genome shotgun (WGS) entry which is preliminary data.</text>
</comment>
<name>A0A812X929_SYMPI</name>
<feature type="domain" description="CRAL-TRIO" evidence="3">
    <location>
        <begin position="378"/>
        <end position="549"/>
    </location>
</feature>
<keyword evidence="2" id="KW-0812">Transmembrane</keyword>
<feature type="transmembrane region" description="Helical" evidence="2">
    <location>
        <begin position="237"/>
        <end position="258"/>
    </location>
</feature>
<feature type="transmembrane region" description="Helical" evidence="2">
    <location>
        <begin position="135"/>
        <end position="160"/>
    </location>
</feature>
<keyword evidence="2" id="KW-0472">Membrane</keyword>
<evidence type="ECO:0000259" key="3">
    <source>
        <dbReference type="PROSITE" id="PS50191"/>
    </source>
</evidence>
<feature type="non-terminal residue" evidence="4">
    <location>
        <position position="1"/>
    </location>
</feature>
<evidence type="ECO:0000313" key="4">
    <source>
        <dbReference type="EMBL" id="CAE7721360.1"/>
    </source>
</evidence>
<keyword evidence="5" id="KW-1185">Reference proteome</keyword>
<feature type="transmembrane region" description="Helical" evidence="2">
    <location>
        <begin position="41"/>
        <end position="63"/>
    </location>
</feature>
<dbReference type="PANTHER" id="PTHR45657">
    <property type="entry name" value="CRAL-TRIO DOMAIN-CONTAINING PROTEIN YKL091C-RELATED"/>
    <property type="match status" value="1"/>
</dbReference>
<evidence type="ECO:0000256" key="1">
    <source>
        <dbReference type="SAM" id="MobiDB-lite"/>
    </source>
</evidence>
<dbReference type="InterPro" id="IPR001251">
    <property type="entry name" value="CRAL-TRIO_dom"/>
</dbReference>
<dbReference type="CDD" id="cd00170">
    <property type="entry name" value="SEC14"/>
    <property type="match status" value="1"/>
</dbReference>
<protein>
    <submittedName>
        <fullName evidence="4">SEC14 protein</fullName>
    </submittedName>
</protein>
<dbReference type="AlphaFoldDB" id="A0A812X929"/>
<sequence>YSDVRYLVDSVVLLRLLRVFSLESYYYALHTLQCVLWLNKWPLARAGGALVSVWFVHATLLYICENPRALGGAIPPVGPDDAGEGGHEKGEGEGEDDDGLTMVQRYRSVLSALQYSIVHLFGDFPETDYTTEAKMVHFAGIMGGIAIISTFCGVFSAGFVDYLETSRHQEVSQMSSDFLSATVKMKIGLKKAIENRRARINSGQSSFVAQEDCGKLGIHDGHSQNRQSSIVERPQELLVNMGAWIQLVFNFVLVVSLINTMFSSIPQDNTPAAATACLIVEGICTLVFVADYAAQLSMVGNGWCFSQPKARMTKSCQAAALGPNPNPRELRELDRALPQYMVDYCNGDARKAMNKWVETLKWRCEIDDEGIFAQPSPDFFTIQRHYPTFLHLPDKAGRMTYWVKVGDLNPPGLDKDGMTVERIRDDYLWQTLFTWDVWLKRDDKQYLTIVLDMEGFALSKITPKMMRVFAASYGAVQAHMPDRERLVIVVNAPEWWRTVWAVFKPFLPERQQERLRVSVGQEESINLLRELIPPKNLPKSYGGSGIELGKSPANVLRQKYAAEGTGR</sequence>
<keyword evidence="2" id="KW-1133">Transmembrane helix</keyword>
<accession>A0A812X929</accession>
<dbReference type="PANTHER" id="PTHR45657:SF1">
    <property type="entry name" value="CRAL-TRIO DOMAIN-CONTAINING PROTEIN YKL091C-RELATED"/>
    <property type="match status" value="1"/>
</dbReference>
<organism evidence="4 5">
    <name type="scientific">Symbiodinium pilosum</name>
    <name type="common">Dinoflagellate</name>
    <dbReference type="NCBI Taxonomy" id="2952"/>
    <lineage>
        <taxon>Eukaryota</taxon>
        <taxon>Sar</taxon>
        <taxon>Alveolata</taxon>
        <taxon>Dinophyceae</taxon>
        <taxon>Suessiales</taxon>
        <taxon>Symbiodiniaceae</taxon>
        <taxon>Symbiodinium</taxon>
    </lineage>
</organism>
<dbReference type="EMBL" id="CAJNIZ010045482">
    <property type="protein sequence ID" value="CAE7721360.1"/>
    <property type="molecule type" value="Genomic_DNA"/>
</dbReference>
<dbReference type="SUPFAM" id="SSF52087">
    <property type="entry name" value="CRAL/TRIO domain"/>
    <property type="match status" value="1"/>
</dbReference>
<dbReference type="Pfam" id="PF00650">
    <property type="entry name" value="CRAL_TRIO"/>
    <property type="match status" value="1"/>
</dbReference>
<dbReference type="OrthoDB" id="329445at2759"/>
<dbReference type="InterPro" id="IPR036865">
    <property type="entry name" value="CRAL-TRIO_dom_sf"/>
</dbReference>
<dbReference type="Gene3D" id="3.40.525.10">
    <property type="entry name" value="CRAL-TRIO lipid binding domain"/>
    <property type="match status" value="1"/>
</dbReference>
<proteinExistence type="predicted"/>
<dbReference type="InterPro" id="IPR051026">
    <property type="entry name" value="PI/PC_transfer"/>
</dbReference>
<evidence type="ECO:0000256" key="2">
    <source>
        <dbReference type="SAM" id="Phobius"/>
    </source>
</evidence>
<gene>
    <name evidence="4" type="primary">SEC14</name>
    <name evidence="4" type="ORF">SPIL2461_LOCUS20567</name>
</gene>
<dbReference type="SUPFAM" id="SSF81324">
    <property type="entry name" value="Voltage-gated potassium channels"/>
    <property type="match status" value="1"/>
</dbReference>
<dbReference type="Proteomes" id="UP000649617">
    <property type="component" value="Unassembled WGS sequence"/>
</dbReference>
<reference evidence="4" key="1">
    <citation type="submission" date="2021-02" db="EMBL/GenBank/DDBJ databases">
        <authorList>
            <person name="Dougan E. K."/>
            <person name="Rhodes N."/>
            <person name="Thang M."/>
            <person name="Chan C."/>
        </authorList>
    </citation>
    <scope>NUCLEOTIDE SEQUENCE</scope>
</reference>